<dbReference type="Gene3D" id="3.40.50.300">
    <property type="entry name" value="P-loop containing nucleotide triphosphate hydrolases"/>
    <property type="match status" value="2"/>
</dbReference>
<sequence length="881" mass="97606">MEFTLKDYQQSAVADVLDHLRKARKRWHEEAEHSAFSLSAVVGAGKTVMAAAVFEALFFGDDENDFEEDPGAVVLWFSDNPSLNDQTKHRLNAASNKLKLLEHMVDIKSPFKQDKLKPRKIYFLNTQKLNKKANLVRGHDDSNNGDAELPDMPPESQPYSFWDILRNTTDDPNLTLYFVLDEAHRGMGPGSKYSADEGDDEDGEVRTTIVQRLINGSGSVPPMPVVWGISATVDRFNAALTDAKVKKHTVLSSVTVDPVQVQESGLIKDTIVLDIPNEAGNFDSVLVRRAADKLKDSTAAWEQHAAEQDDADPVKPLMILQVENAPKHHDIGELLDVIFQRWPGLPTEAVAHVFAQHTTQAFGQYQVPYIPPEQVQDSTWIRVLIAKTAISTGWDCPRAEVMVSLRRSTTDEYIIQLLGRTLRTPLARRIPGNELLNSVVCLLPYFDKHAVDRAVDVLKNGSKDTGVPPGRDVLVNPIEVKPNPAVPQEVWDVFLALPTQSIPQKKAKPVKRFTLLAHELALDDIVPNGGKLAHVELHKILDAARVKFGDEIAAAEKAVLTVEGKSVKTDVLGKGKSLSDFSEEADRAVIEDAYKRAGRILGADLCRTYSEHLAKIDPDNDDVADIDDKLLEAHTIVAAMGLVPDVKEHLESGAEELATKWYSDNRKKIKSRSEERQDVYRQINAMSVKPQDSDLSMPKSRLVMSTLREADGTEVPLPTLENHLLSDDDGEYPMAPSKSTSWETAALDSELSAEGLLAWYRNPSGSGTDSLSIAYDFRGAPRLMRPDFLMFTRKEDGSIGVSIVDPHSYHLPDALPKLKGLATYAENHAGVFQRIDSIAEVTKGKFKVLDMTDEDVRAAIKSASNDDAEALYKSKWAVDYK</sequence>
<dbReference type="InterPro" id="IPR027417">
    <property type="entry name" value="P-loop_NTPase"/>
</dbReference>
<dbReference type="GO" id="GO:0004519">
    <property type="term" value="F:endonuclease activity"/>
    <property type="evidence" value="ECO:0007669"/>
    <property type="project" value="UniProtKB-KW"/>
</dbReference>
<dbReference type="EMBL" id="LQPE01000015">
    <property type="protein sequence ID" value="ORW10596.1"/>
    <property type="molecule type" value="Genomic_DNA"/>
</dbReference>
<keyword evidence="2" id="KW-0255">Endonuclease</keyword>
<dbReference type="OrthoDB" id="9804145at2"/>
<evidence type="ECO:0000313" key="2">
    <source>
        <dbReference type="EMBL" id="ORW10596.1"/>
    </source>
</evidence>
<keyword evidence="2" id="KW-0540">Nuclease</keyword>
<dbReference type="SUPFAM" id="SSF52540">
    <property type="entry name" value="P-loop containing nucleoside triphosphate hydrolases"/>
    <property type="match status" value="2"/>
</dbReference>
<feature type="domain" description="Helicase ATP-binding" evidence="1">
    <location>
        <begin position="1"/>
        <end position="262"/>
    </location>
</feature>
<organism evidence="2 3">
    <name type="scientific">Mycobacterium kyorinense</name>
    <dbReference type="NCBI Taxonomy" id="487514"/>
    <lineage>
        <taxon>Bacteria</taxon>
        <taxon>Bacillati</taxon>
        <taxon>Actinomycetota</taxon>
        <taxon>Actinomycetes</taxon>
        <taxon>Mycobacteriales</taxon>
        <taxon>Mycobacteriaceae</taxon>
        <taxon>Mycobacterium</taxon>
    </lineage>
</organism>
<dbReference type="Proteomes" id="UP000193487">
    <property type="component" value="Unassembled WGS sequence"/>
</dbReference>
<dbReference type="GO" id="GO:0003677">
    <property type="term" value="F:DNA binding"/>
    <property type="evidence" value="ECO:0007669"/>
    <property type="project" value="InterPro"/>
</dbReference>
<name>A0A1X1YHK4_9MYCO</name>
<dbReference type="GO" id="GO:0005524">
    <property type="term" value="F:ATP binding"/>
    <property type="evidence" value="ECO:0007669"/>
    <property type="project" value="InterPro"/>
</dbReference>
<accession>A0A1X1YHK4</accession>
<evidence type="ECO:0000313" key="3">
    <source>
        <dbReference type="Proteomes" id="UP000193487"/>
    </source>
</evidence>
<keyword evidence="3" id="KW-1185">Reference proteome</keyword>
<reference evidence="2 3" key="1">
    <citation type="submission" date="2016-01" db="EMBL/GenBank/DDBJ databases">
        <title>The new phylogeny of the genus Mycobacterium.</title>
        <authorList>
            <person name="Tarcisio F."/>
            <person name="Conor M."/>
            <person name="Antonella G."/>
            <person name="Elisabetta G."/>
            <person name="Giulia F.S."/>
            <person name="Sara T."/>
            <person name="Anna F."/>
            <person name="Clotilde B."/>
            <person name="Roberto B."/>
            <person name="Veronica D.S."/>
            <person name="Fabio R."/>
            <person name="Monica P."/>
            <person name="Olivier J."/>
            <person name="Enrico T."/>
            <person name="Nicola S."/>
        </authorList>
    </citation>
    <scope>NUCLEOTIDE SEQUENCE [LARGE SCALE GENOMIC DNA]</scope>
    <source>
        <strain evidence="2 3">DSM 45166</strain>
    </source>
</reference>
<protein>
    <submittedName>
        <fullName evidence="2">Type III restriction endonuclease subunit R</fullName>
    </submittedName>
</protein>
<gene>
    <name evidence="2" type="ORF">AWC14_20080</name>
</gene>
<dbReference type="CDD" id="cd18785">
    <property type="entry name" value="SF2_C"/>
    <property type="match status" value="1"/>
</dbReference>
<dbReference type="InterPro" id="IPR014001">
    <property type="entry name" value="Helicase_ATP-bd"/>
</dbReference>
<dbReference type="Pfam" id="PF04851">
    <property type="entry name" value="ResIII"/>
    <property type="match status" value="1"/>
</dbReference>
<dbReference type="InterPro" id="IPR006935">
    <property type="entry name" value="Helicase/UvrB_N"/>
</dbReference>
<dbReference type="SMART" id="SM00487">
    <property type="entry name" value="DEXDc"/>
    <property type="match status" value="1"/>
</dbReference>
<dbReference type="RefSeq" id="WP_085240972.1">
    <property type="nucleotide sequence ID" value="NZ_LQPE01000015.1"/>
</dbReference>
<evidence type="ECO:0000259" key="1">
    <source>
        <dbReference type="SMART" id="SM00487"/>
    </source>
</evidence>
<keyword evidence="2" id="KW-0378">Hydrolase</keyword>
<proteinExistence type="predicted"/>
<dbReference type="AlphaFoldDB" id="A0A1X1YHK4"/>
<dbReference type="GO" id="GO:0016787">
    <property type="term" value="F:hydrolase activity"/>
    <property type="evidence" value="ECO:0007669"/>
    <property type="project" value="InterPro"/>
</dbReference>
<comment type="caution">
    <text evidence="2">The sequence shown here is derived from an EMBL/GenBank/DDBJ whole genome shotgun (WGS) entry which is preliminary data.</text>
</comment>